<evidence type="ECO:0008006" key="4">
    <source>
        <dbReference type="Google" id="ProtNLM"/>
    </source>
</evidence>
<dbReference type="InterPro" id="IPR025680">
    <property type="entry name" value="DddI"/>
</dbReference>
<proteinExistence type="predicted"/>
<protein>
    <recommendedName>
        <fullName evidence="4">Immunity protein Imm1</fullName>
    </recommendedName>
</protein>
<gene>
    <name evidence="2" type="ORF">E1288_16440</name>
</gene>
<dbReference type="EMBL" id="SMKW01000019">
    <property type="protein sequence ID" value="TDD50778.1"/>
    <property type="molecule type" value="Genomic_DNA"/>
</dbReference>
<dbReference type="RefSeq" id="WP_132485961.1">
    <property type="nucleotide sequence ID" value="NZ_SMKW01000019.1"/>
</dbReference>
<comment type="caution">
    <text evidence="2">The sequence shown here is derived from an EMBL/GenBank/DDBJ whole genome shotgun (WGS) entry which is preliminary data.</text>
</comment>
<sequence>MSIRAGWAVVGLDGSYQGLNTTLGTPEDVAGFVEQLSDPQADSARLVHNGRPLWDAETNFPDHGVFAAVVDGFGYLSYQDATRDKAYPEGDPASEGCEFDDDDFPPGSGLPVEQFTKTLVEFLHTADRPASVTWLDLYPETAGE</sequence>
<evidence type="ECO:0000313" key="2">
    <source>
        <dbReference type="EMBL" id="TDD50778.1"/>
    </source>
</evidence>
<reference evidence="2 3" key="1">
    <citation type="submission" date="2019-03" db="EMBL/GenBank/DDBJ databases">
        <title>Draft genome sequences of novel Actinobacteria.</title>
        <authorList>
            <person name="Sahin N."/>
            <person name="Ay H."/>
            <person name="Saygin H."/>
        </authorList>
    </citation>
    <scope>NUCLEOTIDE SEQUENCE [LARGE SCALE GENOMIC DNA]</scope>
    <source>
        <strain evidence="2 3">7K502</strain>
    </source>
</reference>
<evidence type="ECO:0000256" key="1">
    <source>
        <dbReference type="SAM" id="MobiDB-lite"/>
    </source>
</evidence>
<name>A0A4R4YZ00_9PSEU</name>
<evidence type="ECO:0000313" key="3">
    <source>
        <dbReference type="Proteomes" id="UP000294947"/>
    </source>
</evidence>
<feature type="region of interest" description="Disordered" evidence="1">
    <location>
        <begin position="85"/>
        <end position="108"/>
    </location>
</feature>
<keyword evidence="3" id="KW-1185">Reference proteome</keyword>
<dbReference type="Pfam" id="PF14430">
    <property type="entry name" value="Imm1"/>
    <property type="match status" value="1"/>
</dbReference>
<organism evidence="2 3">
    <name type="scientific">Saccharopolyspora elongata</name>
    <dbReference type="NCBI Taxonomy" id="2530387"/>
    <lineage>
        <taxon>Bacteria</taxon>
        <taxon>Bacillati</taxon>
        <taxon>Actinomycetota</taxon>
        <taxon>Actinomycetes</taxon>
        <taxon>Pseudonocardiales</taxon>
        <taxon>Pseudonocardiaceae</taxon>
        <taxon>Saccharopolyspora</taxon>
    </lineage>
</organism>
<dbReference type="AlphaFoldDB" id="A0A4R4YZ00"/>
<dbReference type="OrthoDB" id="3692627at2"/>
<accession>A0A4R4YZ00</accession>
<dbReference type="Proteomes" id="UP000294947">
    <property type="component" value="Unassembled WGS sequence"/>
</dbReference>